<evidence type="ECO:0000313" key="1">
    <source>
        <dbReference type="EMBL" id="JAE28777.1"/>
    </source>
</evidence>
<dbReference type="AlphaFoldDB" id="A0A0A9GW72"/>
<reference evidence="1" key="2">
    <citation type="journal article" date="2015" name="Data Brief">
        <title>Shoot transcriptome of the giant reed, Arundo donax.</title>
        <authorList>
            <person name="Barrero R.A."/>
            <person name="Guerrero F.D."/>
            <person name="Moolhuijzen P."/>
            <person name="Goolsby J.A."/>
            <person name="Tidwell J."/>
            <person name="Bellgard S.E."/>
            <person name="Bellgard M.I."/>
        </authorList>
    </citation>
    <scope>NUCLEOTIDE SEQUENCE</scope>
    <source>
        <tissue evidence="1">Shoot tissue taken approximately 20 cm above the soil surface</tissue>
    </source>
</reference>
<reference evidence="1" key="1">
    <citation type="submission" date="2014-09" db="EMBL/GenBank/DDBJ databases">
        <authorList>
            <person name="Magalhaes I.L.F."/>
            <person name="Oliveira U."/>
            <person name="Santos F.R."/>
            <person name="Vidigal T.H.D.A."/>
            <person name="Brescovit A.D."/>
            <person name="Santos A.J."/>
        </authorList>
    </citation>
    <scope>NUCLEOTIDE SEQUENCE</scope>
    <source>
        <tissue evidence="1">Shoot tissue taken approximately 20 cm above the soil surface</tissue>
    </source>
</reference>
<dbReference type="EMBL" id="GBRH01169119">
    <property type="protein sequence ID" value="JAE28777.1"/>
    <property type="molecule type" value="Transcribed_RNA"/>
</dbReference>
<organism evidence="1">
    <name type="scientific">Arundo donax</name>
    <name type="common">Giant reed</name>
    <name type="synonym">Donax arundinaceus</name>
    <dbReference type="NCBI Taxonomy" id="35708"/>
    <lineage>
        <taxon>Eukaryota</taxon>
        <taxon>Viridiplantae</taxon>
        <taxon>Streptophyta</taxon>
        <taxon>Embryophyta</taxon>
        <taxon>Tracheophyta</taxon>
        <taxon>Spermatophyta</taxon>
        <taxon>Magnoliopsida</taxon>
        <taxon>Liliopsida</taxon>
        <taxon>Poales</taxon>
        <taxon>Poaceae</taxon>
        <taxon>PACMAD clade</taxon>
        <taxon>Arundinoideae</taxon>
        <taxon>Arundineae</taxon>
        <taxon>Arundo</taxon>
    </lineage>
</organism>
<sequence>MHLLGCPSLYPFTCGEINWKNFPLIAFLSCNI</sequence>
<accession>A0A0A9GW72</accession>
<proteinExistence type="predicted"/>
<name>A0A0A9GW72_ARUDO</name>
<protein>
    <submittedName>
        <fullName evidence="1">Uncharacterized protein</fullName>
    </submittedName>
</protein>